<keyword evidence="2" id="KW-0507">mRNA processing</keyword>
<dbReference type="CDD" id="cd18791">
    <property type="entry name" value="SF2_C_RHA"/>
    <property type="match status" value="1"/>
</dbReference>
<feature type="domain" description="Helicase C-terminal" evidence="11">
    <location>
        <begin position="246"/>
        <end position="408"/>
    </location>
</feature>
<dbReference type="FunCoup" id="E4Y0Z3">
    <property type="interactions" value="501"/>
</dbReference>
<dbReference type="Pfam" id="PF07717">
    <property type="entry name" value="OB_NTP_bind"/>
    <property type="match status" value="1"/>
</dbReference>
<dbReference type="AlphaFoldDB" id="E4Y0Z3"/>
<dbReference type="Pfam" id="PF21010">
    <property type="entry name" value="HA2_C"/>
    <property type="match status" value="1"/>
</dbReference>
<name>E4Y0Z3_OIKDI</name>
<dbReference type="InterPro" id="IPR014001">
    <property type="entry name" value="Helicase_ATP-bd"/>
</dbReference>
<accession>E4Y0Z3</accession>
<evidence type="ECO:0000313" key="13">
    <source>
        <dbReference type="Proteomes" id="UP000001307"/>
    </source>
</evidence>
<dbReference type="Pfam" id="PF04408">
    <property type="entry name" value="WHD_HA2"/>
    <property type="match status" value="1"/>
</dbReference>
<reference evidence="12" key="1">
    <citation type="journal article" date="2010" name="Science">
        <title>Plasticity of animal genome architecture unmasked by rapid evolution of a pelagic tunicate.</title>
        <authorList>
            <person name="Denoeud F."/>
            <person name="Henriet S."/>
            <person name="Mungpakdee S."/>
            <person name="Aury J.M."/>
            <person name="Da Silva C."/>
            <person name="Brinkmann H."/>
            <person name="Mikhaleva J."/>
            <person name="Olsen L.C."/>
            <person name="Jubin C."/>
            <person name="Canestro C."/>
            <person name="Bouquet J.M."/>
            <person name="Danks G."/>
            <person name="Poulain J."/>
            <person name="Campsteijn C."/>
            <person name="Adamski M."/>
            <person name="Cross I."/>
            <person name="Yadetie F."/>
            <person name="Muffato M."/>
            <person name="Louis A."/>
            <person name="Butcher S."/>
            <person name="Tsagkogeorga G."/>
            <person name="Konrad A."/>
            <person name="Singh S."/>
            <person name="Jensen M.F."/>
            <person name="Cong E.H."/>
            <person name="Eikeseth-Otteraa H."/>
            <person name="Noel B."/>
            <person name="Anthouard V."/>
            <person name="Porcel B.M."/>
            <person name="Kachouri-Lafond R."/>
            <person name="Nishino A."/>
            <person name="Ugolini M."/>
            <person name="Chourrout P."/>
            <person name="Nishida H."/>
            <person name="Aasland R."/>
            <person name="Huzurbazar S."/>
            <person name="Westhof E."/>
            <person name="Delsuc F."/>
            <person name="Lehrach H."/>
            <person name="Reinhardt R."/>
            <person name="Weissenbach J."/>
            <person name="Roy S.W."/>
            <person name="Artiguenave F."/>
            <person name="Postlethwait J.H."/>
            <person name="Manak J.R."/>
            <person name="Thompson E.M."/>
            <person name="Jaillon O."/>
            <person name="Du Pasquier L."/>
            <person name="Boudinot P."/>
            <person name="Liberles D.A."/>
            <person name="Volff J.N."/>
            <person name="Philippe H."/>
            <person name="Lenhard B."/>
            <person name="Roest Crollius H."/>
            <person name="Wincker P."/>
            <person name="Chourrout D."/>
        </authorList>
    </citation>
    <scope>NUCLEOTIDE SEQUENCE [LARGE SCALE GENOMIC DNA]</scope>
</reference>
<dbReference type="PROSITE" id="PS51192">
    <property type="entry name" value="HELICASE_ATP_BIND_1"/>
    <property type="match status" value="1"/>
</dbReference>
<dbReference type="GO" id="GO:0005524">
    <property type="term" value="F:ATP binding"/>
    <property type="evidence" value="ECO:0007669"/>
    <property type="project" value="UniProtKB-KW"/>
</dbReference>
<dbReference type="SUPFAM" id="SSF52540">
    <property type="entry name" value="P-loop containing nucleoside triphosphate hydrolases"/>
    <property type="match status" value="1"/>
</dbReference>
<dbReference type="InterPro" id="IPR001650">
    <property type="entry name" value="Helicase_C-like"/>
</dbReference>
<keyword evidence="5" id="KW-0347">Helicase</keyword>
<dbReference type="EMBL" id="FN653549">
    <property type="protein sequence ID" value="CBY15540.1"/>
    <property type="molecule type" value="Genomic_DNA"/>
</dbReference>
<evidence type="ECO:0000256" key="1">
    <source>
        <dbReference type="ARBA" id="ARBA00012552"/>
    </source>
</evidence>
<dbReference type="PANTHER" id="PTHR18934">
    <property type="entry name" value="ATP-DEPENDENT RNA HELICASE"/>
    <property type="match status" value="1"/>
</dbReference>
<dbReference type="GO" id="GO:0006397">
    <property type="term" value="P:mRNA processing"/>
    <property type="evidence" value="ECO:0007669"/>
    <property type="project" value="UniProtKB-KW"/>
</dbReference>
<dbReference type="InterPro" id="IPR007502">
    <property type="entry name" value="Helicase-assoc_dom"/>
</dbReference>
<dbReference type="Proteomes" id="UP000001307">
    <property type="component" value="Unassembled WGS sequence"/>
</dbReference>
<dbReference type="SMART" id="SM00847">
    <property type="entry name" value="HA2"/>
    <property type="match status" value="1"/>
</dbReference>
<feature type="domain" description="Helicase ATP-binding" evidence="10">
    <location>
        <begin position="64"/>
        <end position="221"/>
    </location>
</feature>
<evidence type="ECO:0000256" key="3">
    <source>
        <dbReference type="ARBA" id="ARBA00022741"/>
    </source>
</evidence>
<keyword evidence="4" id="KW-0378">Hydrolase</keyword>
<dbReference type="Gene3D" id="1.20.120.1080">
    <property type="match status" value="1"/>
</dbReference>
<keyword evidence="13" id="KW-1185">Reference proteome</keyword>
<proteinExistence type="predicted"/>
<protein>
    <recommendedName>
        <fullName evidence="1">RNA helicase</fullName>
        <ecNumber evidence="1">3.6.4.13</ecNumber>
    </recommendedName>
</protein>
<dbReference type="OrthoDB" id="10253254at2759"/>
<evidence type="ECO:0000256" key="2">
    <source>
        <dbReference type="ARBA" id="ARBA00022664"/>
    </source>
</evidence>
<gene>
    <name evidence="12" type="ORF">GSOID_T00013836001</name>
</gene>
<dbReference type="EC" id="3.6.4.13" evidence="1"/>
<evidence type="ECO:0000256" key="7">
    <source>
        <dbReference type="ARBA" id="ARBA00023187"/>
    </source>
</evidence>
<dbReference type="GO" id="GO:0005681">
    <property type="term" value="C:spliceosomal complex"/>
    <property type="evidence" value="ECO:0007669"/>
    <property type="project" value="TreeGrafter"/>
</dbReference>
<keyword evidence="7" id="KW-0508">mRNA splicing</keyword>
<dbReference type="GO" id="GO:0003723">
    <property type="term" value="F:RNA binding"/>
    <property type="evidence" value="ECO:0007669"/>
    <property type="project" value="TreeGrafter"/>
</dbReference>
<evidence type="ECO:0000259" key="10">
    <source>
        <dbReference type="PROSITE" id="PS51192"/>
    </source>
</evidence>
<evidence type="ECO:0000313" key="12">
    <source>
        <dbReference type="EMBL" id="CBY15540.1"/>
    </source>
</evidence>
<evidence type="ECO:0000259" key="11">
    <source>
        <dbReference type="PROSITE" id="PS51194"/>
    </source>
</evidence>
<dbReference type="GO" id="GO:0016787">
    <property type="term" value="F:hydrolase activity"/>
    <property type="evidence" value="ECO:0007669"/>
    <property type="project" value="UniProtKB-KW"/>
</dbReference>
<evidence type="ECO:0000256" key="5">
    <source>
        <dbReference type="ARBA" id="ARBA00022806"/>
    </source>
</evidence>
<dbReference type="PROSITE" id="PS00690">
    <property type="entry name" value="DEAH_ATP_HELICASE"/>
    <property type="match status" value="1"/>
</dbReference>
<dbReference type="Gene3D" id="3.40.50.300">
    <property type="entry name" value="P-loop containing nucleotide triphosphate hydrolases"/>
    <property type="match status" value="3"/>
</dbReference>
<dbReference type="InterPro" id="IPR011709">
    <property type="entry name" value="DEAD-box_helicase_OB_fold"/>
</dbReference>
<dbReference type="FunFam" id="3.40.50.300:FF:002125">
    <property type="entry name" value="ATP-dependent helicase HrpB"/>
    <property type="match status" value="1"/>
</dbReference>
<dbReference type="FunFam" id="1.20.120.1080:FF:000003">
    <property type="entry name" value="Pre-mRNA-splicing factor ATP-dependent RNA helicase PRP43"/>
    <property type="match status" value="1"/>
</dbReference>
<evidence type="ECO:0000256" key="9">
    <source>
        <dbReference type="SAM" id="MobiDB-lite"/>
    </source>
</evidence>
<comment type="catalytic activity">
    <reaction evidence="8">
        <text>ATP + H2O = ADP + phosphate + H(+)</text>
        <dbReference type="Rhea" id="RHEA:13065"/>
        <dbReference type="ChEBI" id="CHEBI:15377"/>
        <dbReference type="ChEBI" id="CHEBI:15378"/>
        <dbReference type="ChEBI" id="CHEBI:30616"/>
        <dbReference type="ChEBI" id="CHEBI:43474"/>
        <dbReference type="ChEBI" id="CHEBI:456216"/>
        <dbReference type="EC" id="3.6.4.13"/>
    </reaction>
</comment>
<keyword evidence="3" id="KW-0547">Nucleotide-binding</keyword>
<sequence>MGDSERRGHGIGKNRQDLINPLTGNPYTPRYYELLKKRLKLPITTYKQKFEELLERPDVPVICVTGETGCGKSTQVSQWCMDFVNRTALTGTRRMVGHILPRRVAAMTVSQRVADEVDVQIGQQVGYHIRFEEMFSKMTQLKFLTDGMLLREIIADPFFEKYSVIIMDEIHERTLATDILLGCLKEILRQRDDLKLVIMSATLDAGKFSKYFDNAPLIAVPGKTYPVDIFYVPEPEKDYVEAAARTVVQIHLTAEEEGDILVFLTVTSKLGSTPTTFIGSRVGSDFPRTSILKVGSVIWSVGADPSNCFDSFSILLTLLLDGIAFVVDPGFSKLKVYNPRIRVESLLISSISKANAQQRAGRAGRTGPGKCFRLFTEKAYQSEMQDFVYPEILRSNLGSVILNMKKLGIDDLIHFDFVDPPSPQSLFSAMETLNYLAAINDDGDLTELGSMMAEFPLDPQLAKMVIASCEYNCSNEILSICCMLTVPQVFVRPAEARRAADESKIQFAHLDGDHLTLLNVYHAFKQHGDSPQWCYENFINFRSVQSADGIRQQLSRIMDRFSLPRRSCDFTSKDYYTNIRKALVAGFFMQTAHKEKSGHYLTIKDQQVVQLHPSTCLDHKPDWVLYNEFVVTAKNYVRTTTDIKVDWVVEIAPAYFQSENLPNCEAKRILEKVRAKLIARGRLKA</sequence>
<dbReference type="PANTHER" id="PTHR18934:SF109">
    <property type="entry name" value="ATP-DEPENDENT RNA HELICASE DHX15 HOMOLOG"/>
    <property type="match status" value="1"/>
</dbReference>
<dbReference type="PROSITE" id="PS51194">
    <property type="entry name" value="HELICASE_CTER"/>
    <property type="match status" value="1"/>
</dbReference>
<dbReference type="SMART" id="SM00487">
    <property type="entry name" value="DEXDc"/>
    <property type="match status" value="1"/>
</dbReference>
<evidence type="ECO:0000256" key="4">
    <source>
        <dbReference type="ARBA" id="ARBA00022801"/>
    </source>
</evidence>
<dbReference type="InParanoid" id="E4Y0Z3"/>
<dbReference type="InterPro" id="IPR048333">
    <property type="entry name" value="HA2_WH"/>
</dbReference>
<dbReference type="InterPro" id="IPR002464">
    <property type="entry name" value="DNA/RNA_helicase_DEAH_CS"/>
</dbReference>
<evidence type="ECO:0000256" key="8">
    <source>
        <dbReference type="ARBA" id="ARBA00047984"/>
    </source>
</evidence>
<organism evidence="12">
    <name type="scientific">Oikopleura dioica</name>
    <name type="common">Tunicate</name>
    <dbReference type="NCBI Taxonomy" id="34765"/>
    <lineage>
        <taxon>Eukaryota</taxon>
        <taxon>Metazoa</taxon>
        <taxon>Chordata</taxon>
        <taxon>Tunicata</taxon>
        <taxon>Appendicularia</taxon>
        <taxon>Copelata</taxon>
        <taxon>Oikopleuridae</taxon>
        <taxon>Oikopleura</taxon>
    </lineage>
</organism>
<dbReference type="InterPro" id="IPR027417">
    <property type="entry name" value="P-loop_NTPase"/>
</dbReference>
<keyword evidence="6" id="KW-0067">ATP-binding</keyword>
<evidence type="ECO:0000256" key="6">
    <source>
        <dbReference type="ARBA" id="ARBA00022840"/>
    </source>
</evidence>
<dbReference type="GO" id="GO:0003724">
    <property type="term" value="F:RNA helicase activity"/>
    <property type="evidence" value="ECO:0007669"/>
    <property type="project" value="UniProtKB-EC"/>
</dbReference>
<dbReference type="GO" id="GO:0008380">
    <property type="term" value="P:RNA splicing"/>
    <property type="evidence" value="ECO:0007669"/>
    <property type="project" value="UniProtKB-KW"/>
</dbReference>
<feature type="region of interest" description="Disordered" evidence="9">
    <location>
        <begin position="1"/>
        <end position="21"/>
    </location>
</feature>